<dbReference type="AlphaFoldDB" id="A0A1Z5KDN5"/>
<evidence type="ECO:0000256" key="1">
    <source>
        <dbReference type="SAM" id="MobiDB-lite"/>
    </source>
</evidence>
<evidence type="ECO:0000313" key="2">
    <source>
        <dbReference type="EMBL" id="GAX24373.1"/>
    </source>
</evidence>
<comment type="caution">
    <text evidence="2">The sequence shown here is derived from an EMBL/GenBank/DDBJ whole genome shotgun (WGS) entry which is preliminary data.</text>
</comment>
<organism evidence="2 3">
    <name type="scientific">Fistulifera solaris</name>
    <name type="common">Oleaginous diatom</name>
    <dbReference type="NCBI Taxonomy" id="1519565"/>
    <lineage>
        <taxon>Eukaryota</taxon>
        <taxon>Sar</taxon>
        <taxon>Stramenopiles</taxon>
        <taxon>Ochrophyta</taxon>
        <taxon>Bacillariophyta</taxon>
        <taxon>Bacillariophyceae</taxon>
        <taxon>Bacillariophycidae</taxon>
        <taxon>Naviculales</taxon>
        <taxon>Naviculaceae</taxon>
        <taxon>Fistulifera</taxon>
    </lineage>
</organism>
<protein>
    <submittedName>
        <fullName evidence="2">Uncharacterized protein</fullName>
    </submittedName>
</protein>
<evidence type="ECO:0000313" key="3">
    <source>
        <dbReference type="Proteomes" id="UP000198406"/>
    </source>
</evidence>
<dbReference type="Proteomes" id="UP000198406">
    <property type="component" value="Unassembled WGS sequence"/>
</dbReference>
<keyword evidence="3" id="KW-1185">Reference proteome</keyword>
<dbReference type="InParanoid" id="A0A1Z5KDN5"/>
<sequence length="647" mass="72159">MFRSHAYLLQIGAKNVRRRSHQDQVYQFARASFASDKHAKVNKRSSDGRDVRKREERGSNLVSNKVEGQSLKKLGNPQAVKDILRDILVRVVDLKQTIGGLNDLPPVWAQEQDYQDSRRNDAFHSLKAIISDFEHQVRLGVIKANGKHRHECSVLLEEILRLLSLCGAHSDELSPFDECRRLLDLMEKEWKIELQHNHCEYAVVTASREQRWSEAADVFWRHIDPNRAGYNPCDISITEPIGLYAIARDAQQKKRSAVERVFDAVLRMSMVSPSDQDRYVIAAGTAMGLVGEWQGVVDFLNKASNAGKFGQPLVAAGMKACILCEQYDHAVRLYNELLDANHVANEWQWSGGEDRLHPLCRDLALIALGRTSQTGTSERALAILNAVLEDGAKISSKALFGTLLACEKDGNWRDAIRIALLPFHFHYRSLLASDDEHLLSTFGETGPPSETLDGSLHMLLLPVIRTCTSQGFPGAAVLSQILFATCYEQYVKFESSFGNQHRGCIDSLLRLLSVPCSSKEELLTAIMVSLCGIDSFAEACMIFEETNSGLVAAEVQEVYDWARSQNNKVVSDEWQILFERVQRVAALSLGASRGQVILSAEDLRLISDATATCMRCSVIMSEPGVGLVLSQWLESPTLLAMIDSRTS</sequence>
<gene>
    <name evidence="2" type="ORF">FisN_4Lh497</name>
</gene>
<proteinExistence type="predicted"/>
<feature type="region of interest" description="Disordered" evidence="1">
    <location>
        <begin position="37"/>
        <end position="60"/>
    </location>
</feature>
<accession>A0A1Z5KDN5</accession>
<dbReference type="EMBL" id="BDSP01000207">
    <property type="protein sequence ID" value="GAX24373.1"/>
    <property type="molecule type" value="Genomic_DNA"/>
</dbReference>
<name>A0A1Z5KDN5_FISSO</name>
<feature type="compositionally biased region" description="Basic and acidic residues" evidence="1">
    <location>
        <begin position="37"/>
        <end position="58"/>
    </location>
</feature>
<reference evidence="2 3" key="1">
    <citation type="journal article" date="2015" name="Plant Cell">
        <title>Oil accumulation by the oleaginous diatom Fistulifera solaris as revealed by the genome and transcriptome.</title>
        <authorList>
            <person name="Tanaka T."/>
            <person name="Maeda Y."/>
            <person name="Veluchamy A."/>
            <person name="Tanaka M."/>
            <person name="Abida H."/>
            <person name="Marechal E."/>
            <person name="Bowler C."/>
            <person name="Muto M."/>
            <person name="Sunaga Y."/>
            <person name="Tanaka M."/>
            <person name="Yoshino T."/>
            <person name="Taniguchi T."/>
            <person name="Fukuda Y."/>
            <person name="Nemoto M."/>
            <person name="Matsumoto M."/>
            <person name="Wong P.S."/>
            <person name="Aburatani S."/>
            <person name="Fujibuchi W."/>
        </authorList>
    </citation>
    <scope>NUCLEOTIDE SEQUENCE [LARGE SCALE GENOMIC DNA]</scope>
    <source>
        <strain evidence="2 3">JPCC DA0580</strain>
    </source>
</reference>